<accession>A0ABR4HHF4</accession>
<dbReference type="Gene3D" id="3.40.50.720">
    <property type="entry name" value="NAD(P)-binding Rossmann-like Domain"/>
    <property type="match status" value="1"/>
</dbReference>
<dbReference type="SUPFAM" id="SSF51735">
    <property type="entry name" value="NAD(P)-binding Rossmann-fold domains"/>
    <property type="match status" value="1"/>
</dbReference>
<comment type="caution">
    <text evidence="2">The sequence shown here is derived from an EMBL/GenBank/DDBJ whole genome shotgun (WGS) entry which is preliminary data.</text>
</comment>
<dbReference type="Pfam" id="PF16363">
    <property type="entry name" value="GDP_Man_Dehyd"/>
    <property type="match status" value="1"/>
</dbReference>
<evidence type="ECO:0000313" key="3">
    <source>
        <dbReference type="Proteomes" id="UP001610335"/>
    </source>
</evidence>
<protein>
    <recommendedName>
        <fullName evidence="1">NAD(P)-binding domain-containing protein</fullName>
    </recommendedName>
</protein>
<dbReference type="InterPro" id="IPR036291">
    <property type="entry name" value="NAD(P)-bd_dom_sf"/>
</dbReference>
<evidence type="ECO:0000313" key="2">
    <source>
        <dbReference type="EMBL" id="KAL2814885.1"/>
    </source>
</evidence>
<name>A0ABR4HHF4_9EURO</name>
<dbReference type="EMBL" id="JBFXLS010000118">
    <property type="protein sequence ID" value="KAL2814885.1"/>
    <property type="molecule type" value="Genomic_DNA"/>
</dbReference>
<dbReference type="InterPro" id="IPR016040">
    <property type="entry name" value="NAD(P)-bd_dom"/>
</dbReference>
<feature type="domain" description="NAD(P)-binding" evidence="1">
    <location>
        <begin position="12"/>
        <end position="101"/>
    </location>
</feature>
<keyword evidence="3" id="KW-1185">Reference proteome</keyword>
<dbReference type="Proteomes" id="UP001610335">
    <property type="component" value="Unassembled WGS sequence"/>
</dbReference>
<evidence type="ECO:0000259" key="1">
    <source>
        <dbReference type="Pfam" id="PF16363"/>
    </source>
</evidence>
<organism evidence="2 3">
    <name type="scientific">Aspergillus cavernicola</name>
    <dbReference type="NCBI Taxonomy" id="176166"/>
    <lineage>
        <taxon>Eukaryota</taxon>
        <taxon>Fungi</taxon>
        <taxon>Dikarya</taxon>
        <taxon>Ascomycota</taxon>
        <taxon>Pezizomycotina</taxon>
        <taxon>Eurotiomycetes</taxon>
        <taxon>Eurotiomycetidae</taxon>
        <taxon>Eurotiales</taxon>
        <taxon>Aspergillaceae</taxon>
        <taxon>Aspergillus</taxon>
        <taxon>Aspergillus subgen. Nidulantes</taxon>
    </lineage>
</organism>
<gene>
    <name evidence="2" type="ORF">BDW59DRAFT_166970</name>
</gene>
<sequence length="115" mass="12440">MAPLDIPSEKLLITGVTGYIGFKTLLIALERGYQVRALVRKDNHATDLQNKSAAIAASAKSDQLEFAVVPDFIKPDAVFNILSGITVIIHLASPLAVQVGLYALDYTYYDCIGQS</sequence>
<reference evidence="2 3" key="1">
    <citation type="submission" date="2024-07" db="EMBL/GenBank/DDBJ databases">
        <title>Section-level genome sequencing and comparative genomics of Aspergillus sections Usti and Cavernicolus.</title>
        <authorList>
            <consortium name="Lawrence Berkeley National Laboratory"/>
            <person name="Nybo J.L."/>
            <person name="Vesth T.C."/>
            <person name="Theobald S."/>
            <person name="Frisvad J.C."/>
            <person name="Larsen T.O."/>
            <person name="Kjaerboelling I."/>
            <person name="Rothschild-Mancinelli K."/>
            <person name="Lyhne E.K."/>
            <person name="Kogle M.E."/>
            <person name="Barry K."/>
            <person name="Clum A."/>
            <person name="Na H."/>
            <person name="Ledsgaard L."/>
            <person name="Lin J."/>
            <person name="Lipzen A."/>
            <person name="Kuo A."/>
            <person name="Riley R."/>
            <person name="Mondo S."/>
            <person name="LaButti K."/>
            <person name="Haridas S."/>
            <person name="Pangalinan J."/>
            <person name="Salamov A.A."/>
            <person name="Simmons B.A."/>
            <person name="Magnuson J.K."/>
            <person name="Chen J."/>
            <person name="Drula E."/>
            <person name="Henrissat B."/>
            <person name="Wiebenga A."/>
            <person name="Lubbers R.J."/>
            <person name="Gomes A.C."/>
            <person name="Makela M.R."/>
            <person name="Stajich J."/>
            <person name="Grigoriev I.V."/>
            <person name="Mortensen U.H."/>
            <person name="De vries R.P."/>
            <person name="Baker S.E."/>
            <person name="Andersen M.R."/>
        </authorList>
    </citation>
    <scope>NUCLEOTIDE SEQUENCE [LARGE SCALE GENOMIC DNA]</scope>
    <source>
        <strain evidence="2 3">CBS 600.67</strain>
    </source>
</reference>
<proteinExistence type="predicted"/>